<keyword evidence="2" id="KW-0325">Glycoprotein</keyword>
<dbReference type="Proteomes" id="UP000708208">
    <property type="component" value="Unassembled WGS sequence"/>
</dbReference>
<accession>A0A8J2PT08</accession>
<comment type="caution">
    <text evidence="6">The sequence shown here is derived from an EMBL/GenBank/DDBJ whole genome shotgun (WGS) entry which is preliminary data.</text>
</comment>
<keyword evidence="2" id="KW-0336">GPI-anchor</keyword>
<dbReference type="GO" id="GO:0098552">
    <property type="term" value="C:side of membrane"/>
    <property type="evidence" value="ECO:0007669"/>
    <property type="project" value="UniProtKB-KW"/>
</dbReference>
<feature type="chain" id="PRO_5035324411" description="Protein quiver" evidence="5">
    <location>
        <begin position="19"/>
        <end position="337"/>
    </location>
</feature>
<keyword evidence="2" id="KW-0472">Membrane</keyword>
<dbReference type="EMBL" id="CAJVCH010570760">
    <property type="protein sequence ID" value="CAG7835785.1"/>
    <property type="molecule type" value="Genomic_DNA"/>
</dbReference>
<evidence type="ECO:0000256" key="3">
    <source>
        <dbReference type="ARBA" id="ARBA00022729"/>
    </source>
</evidence>
<evidence type="ECO:0008006" key="8">
    <source>
        <dbReference type="Google" id="ProtNLM"/>
    </source>
</evidence>
<reference evidence="6" key="1">
    <citation type="submission" date="2021-06" db="EMBL/GenBank/DDBJ databases">
        <authorList>
            <person name="Hodson N. C."/>
            <person name="Mongue J. A."/>
            <person name="Jaron S. K."/>
        </authorList>
    </citation>
    <scope>NUCLEOTIDE SEQUENCE</scope>
</reference>
<evidence type="ECO:0000256" key="4">
    <source>
        <dbReference type="ARBA" id="ARBA00023288"/>
    </source>
</evidence>
<evidence type="ECO:0000256" key="5">
    <source>
        <dbReference type="SAM" id="SignalP"/>
    </source>
</evidence>
<organism evidence="6 7">
    <name type="scientific">Allacma fusca</name>
    <dbReference type="NCBI Taxonomy" id="39272"/>
    <lineage>
        <taxon>Eukaryota</taxon>
        <taxon>Metazoa</taxon>
        <taxon>Ecdysozoa</taxon>
        <taxon>Arthropoda</taxon>
        <taxon>Hexapoda</taxon>
        <taxon>Collembola</taxon>
        <taxon>Symphypleona</taxon>
        <taxon>Sminthuridae</taxon>
        <taxon>Allacma</taxon>
    </lineage>
</organism>
<keyword evidence="7" id="KW-1185">Reference proteome</keyword>
<protein>
    <recommendedName>
        <fullName evidence="8">Protein quiver</fullName>
    </recommendedName>
</protein>
<evidence type="ECO:0000313" key="7">
    <source>
        <dbReference type="Proteomes" id="UP000708208"/>
    </source>
</evidence>
<dbReference type="AlphaFoldDB" id="A0A8J2PT08"/>
<dbReference type="PANTHER" id="PTHR33562">
    <property type="entry name" value="ATILLA, ISOFORM B-RELATED-RELATED"/>
    <property type="match status" value="1"/>
</dbReference>
<sequence>MWVFKGLLILVILQAVTARTCFKCTYEQGLEGTNERCENDPDPEESEVYPDSVGINLDEVLQKNSMFSNTLNRNGSNSPHESLYNYCGTLTYGLNGIKIVKRAGYVSSDMNGHNKCVDQLPRDVVVPGAYGILLCLCKGELCNKGSTHEPVVPPPTTPEPEIDFSCYRCGYPGGVPCPDKLDPNYLLNHTQFAAASLDAKIPFCYSSSFTFDGKKRQVHDGILLSTENPGVTCDSVLPKNINLNAATKIATCYCSTSKCNDNNNGLMVKNVPVLWVSAVILLLFFKSIYSLFHTSIEISFLSESMKKCHHQLDETFVTSNVPRKELQVVNDHKQGVY</sequence>
<evidence type="ECO:0000256" key="2">
    <source>
        <dbReference type="ARBA" id="ARBA00022622"/>
    </source>
</evidence>
<name>A0A8J2PT08_9HEXA</name>
<comment type="subcellular location">
    <subcellularLocation>
        <location evidence="1">Membrane</location>
        <topology evidence="1">Lipid-anchor</topology>
        <topology evidence="1">GPI-anchor</topology>
    </subcellularLocation>
</comment>
<feature type="signal peptide" evidence="5">
    <location>
        <begin position="1"/>
        <end position="18"/>
    </location>
</feature>
<dbReference type="InterPro" id="IPR050975">
    <property type="entry name" value="Sleep_regulator"/>
</dbReference>
<proteinExistence type="predicted"/>
<keyword evidence="3 5" id="KW-0732">Signal</keyword>
<evidence type="ECO:0000256" key="1">
    <source>
        <dbReference type="ARBA" id="ARBA00004589"/>
    </source>
</evidence>
<gene>
    <name evidence="6" type="ORF">AFUS01_LOCUS45111</name>
</gene>
<evidence type="ECO:0000313" key="6">
    <source>
        <dbReference type="EMBL" id="CAG7835785.1"/>
    </source>
</evidence>
<keyword evidence="4" id="KW-0449">Lipoprotein</keyword>